<accession>X5HL32</accession>
<evidence type="ECO:0000313" key="2">
    <source>
        <dbReference type="Proteomes" id="UP000023755"/>
    </source>
</evidence>
<sequence length="40" mass="4717">MYSDKIFTKIGVFLTKQIGVEYGLLIIVEILLLQRHCKEY</sequence>
<evidence type="ECO:0000313" key="1">
    <source>
        <dbReference type="EMBL" id="AHX11045.1"/>
    </source>
</evidence>
<organism evidence="1 2">
    <name type="scientific">Neorickettsia helminthoeca str. Oregon</name>
    <dbReference type="NCBI Taxonomy" id="1286528"/>
    <lineage>
        <taxon>Bacteria</taxon>
        <taxon>Pseudomonadati</taxon>
        <taxon>Pseudomonadota</taxon>
        <taxon>Alphaproteobacteria</taxon>
        <taxon>Rickettsiales</taxon>
        <taxon>Anaplasmataceae</taxon>
        <taxon>Neorickettsia</taxon>
    </lineage>
</organism>
<dbReference type="EMBL" id="CP007481">
    <property type="protein sequence ID" value="AHX11045.1"/>
    <property type="molecule type" value="Genomic_DNA"/>
</dbReference>
<dbReference type="AlphaFoldDB" id="X5HL32"/>
<keyword evidence="2" id="KW-1185">Reference proteome</keyword>
<name>X5HL32_9RICK</name>
<gene>
    <name evidence="1" type="ORF">NHE_0071</name>
</gene>
<dbReference type="Proteomes" id="UP000023755">
    <property type="component" value="Chromosome"/>
</dbReference>
<protein>
    <submittedName>
        <fullName evidence="1">Uncharacterized protein</fullName>
    </submittedName>
</protein>
<reference evidence="1 2" key="1">
    <citation type="submission" date="2014-03" db="EMBL/GenBank/DDBJ databases">
        <title>Sequencing and Comparison of Genomes and Transcriptome Profiles of Human Ehrlichiosis Agents.</title>
        <authorList>
            <person name="Lin M."/>
            <person name="Daugherty S.C."/>
            <person name="Nagaraj S."/>
            <person name="Cheng Z."/>
            <person name="Xiong Q."/>
            <person name="Lin F.-Y."/>
            <person name="Sengamalay N."/>
            <person name="Ott S."/>
            <person name="Godinez A."/>
            <person name="Tallon L.J."/>
            <person name="Sadzewicz L."/>
            <person name="Fraser C.M."/>
            <person name="Dunning Hotopp J.C."/>
            <person name="Rikihisa Y."/>
        </authorList>
    </citation>
    <scope>NUCLEOTIDE SEQUENCE [LARGE SCALE GENOMIC DNA]</scope>
    <source>
        <strain evidence="1 2">Oregon</strain>
    </source>
</reference>
<proteinExistence type="predicted"/>
<dbReference type="HOGENOM" id="CLU_3293060_0_0_5"/>
<dbReference type="KEGG" id="nhm:NHE_0071"/>